<proteinExistence type="predicted"/>
<comment type="caution">
    <text evidence="1">The sequence shown here is derived from an EMBL/GenBank/DDBJ whole genome shotgun (WGS) entry which is preliminary data.</text>
</comment>
<evidence type="ECO:0000313" key="1">
    <source>
        <dbReference type="EMBL" id="GFD59113.1"/>
    </source>
</evidence>
<feature type="non-terminal residue" evidence="1">
    <location>
        <position position="1"/>
    </location>
</feature>
<reference evidence="1" key="1">
    <citation type="journal article" date="2019" name="Sci. Rep.">
        <title>Draft genome of Tanacetum cinerariifolium, the natural source of mosquito coil.</title>
        <authorList>
            <person name="Yamashiro T."/>
            <person name="Shiraishi A."/>
            <person name="Satake H."/>
            <person name="Nakayama K."/>
        </authorList>
    </citation>
    <scope>NUCLEOTIDE SEQUENCE</scope>
</reference>
<organism evidence="1">
    <name type="scientific">Tanacetum cinerariifolium</name>
    <name type="common">Dalmatian daisy</name>
    <name type="synonym">Chrysanthemum cinerariifolium</name>
    <dbReference type="NCBI Taxonomy" id="118510"/>
    <lineage>
        <taxon>Eukaryota</taxon>
        <taxon>Viridiplantae</taxon>
        <taxon>Streptophyta</taxon>
        <taxon>Embryophyta</taxon>
        <taxon>Tracheophyta</taxon>
        <taxon>Spermatophyta</taxon>
        <taxon>Magnoliopsida</taxon>
        <taxon>eudicotyledons</taxon>
        <taxon>Gunneridae</taxon>
        <taxon>Pentapetalae</taxon>
        <taxon>asterids</taxon>
        <taxon>campanulids</taxon>
        <taxon>Asterales</taxon>
        <taxon>Asteraceae</taxon>
        <taxon>Asteroideae</taxon>
        <taxon>Anthemideae</taxon>
        <taxon>Anthemidinae</taxon>
        <taxon>Tanacetum</taxon>
    </lineage>
</organism>
<feature type="non-terminal residue" evidence="1">
    <location>
        <position position="75"/>
    </location>
</feature>
<dbReference type="AlphaFoldDB" id="A0A699XIU9"/>
<accession>A0A699XIU9</accession>
<sequence length="75" mass="8288">ANHAAANHYQVLGHFADVQGLCAGDDALLVLLNERQHRGLRARGDNDILRFYLLGLTAFQGRNAQVVFVNERTDA</sequence>
<gene>
    <name evidence="1" type="ORF">Tci_931082</name>
</gene>
<name>A0A699XIU9_TANCI</name>
<protein>
    <submittedName>
        <fullName evidence="1">Uncharacterized protein</fullName>
    </submittedName>
</protein>
<dbReference type="EMBL" id="BKCJ011861256">
    <property type="protein sequence ID" value="GFD59113.1"/>
    <property type="molecule type" value="Genomic_DNA"/>
</dbReference>